<keyword evidence="3" id="KW-1185">Reference proteome</keyword>
<dbReference type="PATRIC" id="fig|1030841.3.peg.383"/>
<reference evidence="2 3" key="1">
    <citation type="submission" date="2011-06" db="EMBL/GenBank/DDBJ databases">
        <authorList>
            <person name="Muzny D."/>
            <person name="Qin X."/>
            <person name="Deng J."/>
            <person name="Jiang H."/>
            <person name="Liu Y."/>
            <person name="Qu J."/>
            <person name="Song X.-Z."/>
            <person name="Zhang L."/>
            <person name="Thornton R."/>
            <person name="Coyle M."/>
            <person name="Francisco L."/>
            <person name="Jackson L."/>
            <person name="Javaid M."/>
            <person name="Korchina V."/>
            <person name="Kovar C."/>
            <person name="Mata R."/>
            <person name="Mathew T."/>
            <person name="Ngo R."/>
            <person name="Nguyen L."/>
            <person name="Nguyen N."/>
            <person name="Okwuonu G."/>
            <person name="Ongeri F."/>
            <person name="Pham C."/>
            <person name="Simmons D."/>
            <person name="Wilczek-Boney K."/>
            <person name="Hale W."/>
            <person name="Jakkamsetti A."/>
            <person name="Pham P."/>
            <person name="Ruth R."/>
            <person name="San Lucas F."/>
            <person name="Warren J."/>
            <person name="Zhang J."/>
            <person name="Zhao Z."/>
            <person name="Zhou C."/>
            <person name="Zhu D."/>
            <person name="Lee S."/>
            <person name="Bess C."/>
            <person name="Blankenburg K."/>
            <person name="Forbes L."/>
            <person name="Fu Q."/>
            <person name="Gubbala S."/>
            <person name="Hirani K."/>
            <person name="Jayaseelan J.C."/>
            <person name="Lara F."/>
            <person name="Munidasa M."/>
            <person name="Palculict T."/>
            <person name="Patil S."/>
            <person name="Pu L.-L."/>
            <person name="Saada N."/>
            <person name="Tang L."/>
            <person name="Weissenberger G."/>
            <person name="Zhu Y."/>
            <person name="Hemphill L."/>
            <person name="Shang Y."/>
            <person name="Youmans B."/>
            <person name="Ayvaz T."/>
            <person name="Ross M."/>
            <person name="Santibanez J."/>
            <person name="Aqrawi P."/>
            <person name="Gross S."/>
            <person name="Joshi V."/>
            <person name="Fowler G."/>
            <person name="Nazareth L."/>
            <person name="Reid J."/>
            <person name="Worley K."/>
            <person name="Petrosino J."/>
            <person name="Highlander S."/>
            <person name="Gibbs R."/>
        </authorList>
    </citation>
    <scope>NUCLEOTIDE SEQUENCE [LARGE SCALE GENOMIC DNA]</scope>
    <source>
        <strain evidence="2 3">9715</strain>
    </source>
</reference>
<dbReference type="EMBL" id="AGAZ01000013">
    <property type="protein sequence ID" value="EGZ50971.1"/>
    <property type="molecule type" value="Genomic_DNA"/>
</dbReference>
<keyword evidence="1" id="KW-1133">Transmembrane helix</keyword>
<evidence type="ECO:0000313" key="2">
    <source>
        <dbReference type="EMBL" id="EGZ50971.1"/>
    </source>
</evidence>
<dbReference type="HOGENOM" id="CLU_2130782_0_0_4"/>
<protein>
    <submittedName>
        <fullName evidence="2">Uncharacterized protein</fullName>
    </submittedName>
</protein>
<evidence type="ECO:0000256" key="1">
    <source>
        <dbReference type="SAM" id="Phobius"/>
    </source>
</evidence>
<sequence>MPIGMMKNNVLDYRQLFLFLFHPVNGKEHAMRRLHIGSIIILICGLSAIIPGLMTLLDMGGWVHELLNQPLGAIALLVIGGSCVLAALFPVFTTYLTRKEMGKTPFEEDETGN</sequence>
<dbReference type="AlphaFoldDB" id="G4CMS1"/>
<evidence type="ECO:0000313" key="3">
    <source>
        <dbReference type="Proteomes" id="UP000005336"/>
    </source>
</evidence>
<keyword evidence="1" id="KW-0812">Transmembrane</keyword>
<proteinExistence type="predicted"/>
<organism evidence="2 3">
    <name type="scientific">Neisseria wadsworthii 9715</name>
    <dbReference type="NCBI Taxonomy" id="1030841"/>
    <lineage>
        <taxon>Bacteria</taxon>
        <taxon>Pseudomonadati</taxon>
        <taxon>Pseudomonadota</taxon>
        <taxon>Betaproteobacteria</taxon>
        <taxon>Neisseriales</taxon>
        <taxon>Neisseriaceae</taxon>
        <taxon>Neisseria</taxon>
    </lineage>
</organism>
<feature type="transmembrane region" description="Helical" evidence="1">
    <location>
        <begin position="71"/>
        <end position="92"/>
    </location>
</feature>
<keyword evidence="1" id="KW-0472">Membrane</keyword>
<feature type="transmembrane region" description="Helical" evidence="1">
    <location>
        <begin position="36"/>
        <end position="59"/>
    </location>
</feature>
<dbReference type="Proteomes" id="UP000005336">
    <property type="component" value="Unassembled WGS sequence"/>
</dbReference>
<gene>
    <name evidence="2" type="ORF">HMPREF9370_0380</name>
</gene>
<accession>G4CMS1</accession>
<comment type="caution">
    <text evidence="2">The sequence shown here is derived from an EMBL/GenBank/DDBJ whole genome shotgun (WGS) entry which is preliminary data.</text>
</comment>
<name>G4CMS1_9NEIS</name>